<reference evidence="1 2" key="1">
    <citation type="journal article" date="2024" name="Commun. Biol.">
        <title>Comparative genomic analysis of thermophilic fungi reveals convergent evolutionary adaptations and gene losses.</title>
        <authorList>
            <person name="Steindorff A.S."/>
            <person name="Aguilar-Pontes M.V."/>
            <person name="Robinson A.J."/>
            <person name="Andreopoulos B."/>
            <person name="LaButti K."/>
            <person name="Kuo A."/>
            <person name="Mondo S."/>
            <person name="Riley R."/>
            <person name="Otillar R."/>
            <person name="Haridas S."/>
            <person name="Lipzen A."/>
            <person name="Grimwood J."/>
            <person name="Schmutz J."/>
            <person name="Clum A."/>
            <person name="Reid I.D."/>
            <person name="Moisan M.C."/>
            <person name="Butler G."/>
            <person name="Nguyen T.T.M."/>
            <person name="Dewar K."/>
            <person name="Conant G."/>
            <person name="Drula E."/>
            <person name="Henrissat B."/>
            <person name="Hansel C."/>
            <person name="Singer S."/>
            <person name="Hutchinson M.I."/>
            <person name="de Vries R.P."/>
            <person name="Natvig D.O."/>
            <person name="Powell A.J."/>
            <person name="Tsang A."/>
            <person name="Grigoriev I.V."/>
        </authorList>
    </citation>
    <scope>NUCLEOTIDE SEQUENCE [LARGE SCALE GENOMIC DNA]</scope>
    <source>
        <strain evidence="1 2">CBS 494.80</strain>
    </source>
</reference>
<accession>A0ABR4BXF1</accession>
<sequence>MNSKIGYRAPAIADQSHQEIEPLTFHRTSHCSALSYHIWVLLRTRTATSGRTGTVYGQIGVCGVLCSANYWDGNSDRPIVRERSHELSCRQAVVGAL</sequence>
<protein>
    <submittedName>
        <fullName evidence="1">Uncharacterized protein</fullName>
    </submittedName>
</protein>
<organism evidence="1 2">
    <name type="scientific">Oculimacula yallundae</name>
    <dbReference type="NCBI Taxonomy" id="86028"/>
    <lineage>
        <taxon>Eukaryota</taxon>
        <taxon>Fungi</taxon>
        <taxon>Dikarya</taxon>
        <taxon>Ascomycota</taxon>
        <taxon>Pezizomycotina</taxon>
        <taxon>Leotiomycetes</taxon>
        <taxon>Helotiales</taxon>
        <taxon>Ploettnerulaceae</taxon>
        <taxon>Oculimacula</taxon>
    </lineage>
</organism>
<keyword evidence="2" id="KW-1185">Reference proteome</keyword>
<evidence type="ECO:0000313" key="2">
    <source>
        <dbReference type="Proteomes" id="UP001595075"/>
    </source>
</evidence>
<evidence type="ECO:0000313" key="1">
    <source>
        <dbReference type="EMBL" id="KAL2062349.1"/>
    </source>
</evidence>
<dbReference type="EMBL" id="JAZHXI010000017">
    <property type="protein sequence ID" value="KAL2062349.1"/>
    <property type="molecule type" value="Genomic_DNA"/>
</dbReference>
<name>A0ABR4BXF1_9HELO</name>
<comment type="caution">
    <text evidence="1">The sequence shown here is derived from an EMBL/GenBank/DDBJ whole genome shotgun (WGS) entry which is preliminary data.</text>
</comment>
<gene>
    <name evidence="1" type="ORF">VTL71DRAFT_6615</name>
</gene>
<proteinExistence type="predicted"/>
<dbReference type="Proteomes" id="UP001595075">
    <property type="component" value="Unassembled WGS sequence"/>
</dbReference>